<keyword evidence="2 3" id="KW-0464">Manganese</keyword>
<gene>
    <name evidence="3 6" type="primary">ade</name>
    <name evidence="6" type="ORF">KQI42_08215</name>
</gene>
<dbReference type="PANTHER" id="PTHR11113:SF2">
    <property type="entry name" value="ADENINE DEAMINASE"/>
    <property type="match status" value="1"/>
</dbReference>
<dbReference type="Pfam" id="PF01979">
    <property type="entry name" value="Amidohydro_1"/>
    <property type="match status" value="1"/>
</dbReference>
<dbReference type="HAMAP" id="MF_01518">
    <property type="entry name" value="Adenine_deamin"/>
    <property type="match status" value="1"/>
</dbReference>
<dbReference type="Pfam" id="PF13382">
    <property type="entry name" value="Adenine_deam_C"/>
    <property type="match status" value="1"/>
</dbReference>
<accession>A0ABS6E4Z1</accession>
<dbReference type="RefSeq" id="WP_216518693.1">
    <property type="nucleotide sequence ID" value="NZ_JAHLPM010000006.1"/>
</dbReference>
<protein>
    <recommendedName>
        <fullName evidence="3">Adenine deaminase</fullName>
        <shortName evidence="3">Adenase</shortName>
        <shortName evidence="3">Adenine aminase</shortName>
        <ecNumber evidence="3">3.5.4.2</ecNumber>
    </recommendedName>
</protein>
<sequence>MLKEDLKNLIRKSNGREDSELVLKNCNIIDVFTSEIIKGDVAIEKGKIVGIGEYTGKKEIDLEGKYLAPGFIDSHVHIESSMSTPSQFARIIVPRGVTTIIADPHEIGNVKGLEGIRYIIEDSKNSPLDVYIMLPSCVPATSFENSGAILEAEDLKELIEEEKVIGLGEMMNYPGVINGDDKVIEKLILGRKKIIDGHGPMIDGKDLNAYAVSGIKTEHECSTVEEVKSRLRLGMYILLREGSAARNLAALIKAVNKDNLRRFLFCTDDKHPEDLIREGSIDFNIKLAIKEGINPIDAIRIATLNAAECYGLRNKGAIAPGYDGDLVVIDDLEAFNIEKVFKNGKLVGEHYKPLFQSDIYTPDYMKNTVNIGKIELKDIQIPMRSNKAHVISLRENSIVTEKVIREVKVKDGYFSYSNEDILKVVVVERHKKTGNIGVGLIENFKLKEGAIGSTIAHDSHNIIVIGDNDRDILLAIEELERIGGGITIVSNEKVIKSLPLEIGGIMTSRPVEETNNILKEMIEISYEELKINKDIDPFMTLSFMALPVIPKLKITDMGLFDVESFQFAQVSLDN</sequence>
<comment type="similarity">
    <text evidence="3">Belongs to the metallo-dependent hydrolases superfamily. Adenine deaminase family.</text>
</comment>
<comment type="cofactor">
    <cofactor evidence="3">
        <name>Mn(2+)</name>
        <dbReference type="ChEBI" id="CHEBI:29035"/>
    </cofactor>
</comment>
<feature type="domain" description="Amidohydrolase-related" evidence="4">
    <location>
        <begin position="66"/>
        <end position="347"/>
    </location>
</feature>
<dbReference type="InterPro" id="IPR026912">
    <property type="entry name" value="Adenine_deam_C"/>
</dbReference>
<feature type="domain" description="Adenine deaminase C-terminal" evidence="5">
    <location>
        <begin position="398"/>
        <end position="566"/>
    </location>
</feature>
<evidence type="ECO:0000256" key="1">
    <source>
        <dbReference type="ARBA" id="ARBA00022801"/>
    </source>
</evidence>
<dbReference type="CDD" id="cd01295">
    <property type="entry name" value="AdeC"/>
    <property type="match status" value="1"/>
</dbReference>
<reference evidence="6 7" key="1">
    <citation type="submission" date="2021-06" db="EMBL/GenBank/DDBJ databases">
        <authorList>
            <person name="Sun Q."/>
            <person name="Li D."/>
        </authorList>
    </citation>
    <scope>NUCLEOTIDE SEQUENCE [LARGE SCALE GENOMIC DNA]</scope>
    <source>
        <strain evidence="6 7">MSJ-40</strain>
    </source>
</reference>
<organism evidence="6 7">
    <name type="scientific">Tissierella simiarum</name>
    <dbReference type="NCBI Taxonomy" id="2841534"/>
    <lineage>
        <taxon>Bacteria</taxon>
        <taxon>Bacillati</taxon>
        <taxon>Bacillota</taxon>
        <taxon>Tissierellia</taxon>
        <taxon>Tissierellales</taxon>
        <taxon>Tissierellaceae</taxon>
        <taxon>Tissierella</taxon>
    </lineage>
</organism>
<dbReference type="InterPro" id="IPR006680">
    <property type="entry name" value="Amidohydro-rel"/>
</dbReference>
<dbReference type="InterPro" id="IPR006679">
    <property type="entry name" value="Adenine_deam"/>
</dbReference>
<keyword evidence="1 3" id="KW-0378">Hydrolase</keyword>
<evidence type="ECO:0000256" key="3">
    <source>
        <dbReference type="HAMAP-Rule" id="MF_01518"/>
    </source>
</evidence>
<dbReference type="EMBL" id="JAHLPM010000006">
    <property type="protein sequence ID" value="MBU5437988.1"/>
    <property type="molecule type" value="Genomic_DNA"/>
</dbReference>
<evidence type="ECO:0000313" key="6">
    <source>
        <dbReference type="EMBL" id="MBU5437988.1"/>
    </source>
</evidence>
<evidence type="ECO:0000256" key="2">
    <source>
        <dbReference type="ARBA" id="ARBA00023211"/>
    </source>
</evidence>
<evidence type="ECO:0000259" key="5">
    <source>
        <dbReference type="Pfam" id="PF13382"/>
    </source>
</evidence>
<name>A0ABS6E4Z1_9FIRM</name>
<comment type="caution">
    <text evidence="6">The sequence shown here is derived from an EMBL/GenBank/DDBJ whole genome shotgun (WGS) entry which is preliminary data.</text>
</comment>
<dbReference type="GO" id="GO:0000034">
    <property type="term" value="F:adenine deaminase activity"/>
    <property type="evidence" value="ECO:0007669"/>
    <property type="project" value="UniProtKB-EC"/>
</dbReference>
<dbReference type="PANTHER" id="PTHR11113">
    <property type="entry name" value="N-ACETYLGLUCOSAMINE-6-PHOSPHATE DEACETYLASE"/>
    <property type="match status" value="1"/>
</dbReference>
<evidence type="ECO:0000313" key="7">
    <source>
        <dbReference type="Proteomes" id="UP000749471"/>
    </source>
</evidence>
<dbReference type="NCBIfam" id="TIGR01178">
    <property type="entry name" value="ade"/>
    <property type="match status" value="1"/>
</dbReference>
<dbReference type="Proteomes" id="UP000749471">
    <property type="component" value="Unassembled WGS sequence"/>
</dbReference>
<dbReference type="EC" id="3.5.4.2" evidence="3"/>
<evidence type="ECO:0000259" key="4">
    <source>
        <dbReference type="Pfam" id="PF01979"/>
    </source>
</evidence>
<comment type="catalytic activity">
    <reaction evidence="3">
        <text>adenine + H2O + H(+) = hypoxanthine + NH4(+)</text>
        <dbReference type="Rhea" id="RHEA:23688"/>
        <dbReference type="ChEBI" id="CHEBI:15377"/>
        <dbReference type="ChEBI" id="CHEBI:15378"/>
        <dbReference type="ChEBI" id="CHEBI:16708"/>
        <dbReference type="ChEBI" id="CHEBI:17368"/>
        <dbReference type="ChEBI" id="CHEBI:28938"/>
        <dbReference type="EC" id="3.5.4.2"/>
    </reaction>
</comment>
<proteinExistence type="inferred from homology"/>
<keyword evidence="7" id="KW-1185">Reference proteome</keyword>